<name>A0A1T5A1P0_9BACT</name>
<dbReference type="AlphaFoldDB" id="A0A1T5A1P0"/>
<dbReference type="InterPro" id="IPR023614">
    <property type="entry name" value="Porin_dom_sf"/>
</dbReference>
<reference evidence="2" key="1">
    <citation type="submission" date="2017-02" db="EMBL/GenBank/DDBJ databases">
        <authorList>
            <person name="Varghese N."/>
            <person name="Submissions S."/>
        </authorList>
    </citation>
    <scope>NUCLEOTIDE SEQUENCE [LARGE SCALE GENOMIC DNA]</scope>
    <source>
        <strain evidence="2">DSM 24412</strain>
    </source>
</reference>
<organism evidence="1 2">
    <name type="scientific">Alkalitalea saponilacus</name>
    <dbReference type="NCBI Taxonomy" id="889453"/>
    <lineage>
        <taxon>Bacteria</taxon>
        <taxon>Pseudomonadati</taxon>
        <taxon>Bacteroidota</taxon>
        <taxon>Bacteroidia</taxon>
        <taxon>Marinilabiliales</taxon>
        <taxon>Marinilabiliaceae</taxon>
        <taxon>Alkalitalea</taxon>
    </lineage>
</organism>
<dbReference type="Pfam" id="PF07396">
    <property type="entry name" value="Porin_O_P"/>
    <property type="match status" value="1"/>
</dbReference>
<sequence length="405" mass="45012">MCNYLKIVLSCETKKTMKQLFYFKSTKMKKLLFRTAILSVLLSVIMTSNIDAQEFKIRGRLHMDSFFGLSDAEEFSNGFNNRRARLGAGGTINEKWDGRIEVDFADEGISANDFRLRGKFDHGGRIWIGQFKVPQGLNQLTSSNEITFIERSSISNVIAPARRMGVAYELGLGDAGLKTMLFGRALGERGIFQTDEEGYHNNMPLGIALRGYYGAPVGEGVFHVGASVVYEDFNDNNGLRLRDRPEARDSRGGAVRLIDVSLPNAENTTKFGLELLFISGAFSIEGEYMQMGVSNVDMDDASFSGYHVQTSYVLTGESRSYSGGAVGGIRPANESGAWEIAARYSVMDLNDDIYLGGKQSTITFALNHYVTNRLRFMANVIYVDIDRGDYDKSPLLGVLRAQYNF</sequence>
<dbReference type="Gene3D" id="2.40.160.10">
    <property type="entry name" value="Porin"/>
    <property type="match status" value="1"/>
</dbReference>
<dbReference type="Proteomes" id="UP000191055">
    <property type="component" value="Unassembled WGS sequence"/>
</dbReference>
<accession>A0A1T5A1P0</accession>
<dbReference type="STRING" id="889453.SAMN03080601_00005"/>
<gene>
    <name evidence="1" type="ORF">SAMN03080601_00005</name>
</gene>
<evidence type="ECO:0000313" key="2">
    <source>
        <dbReference type="Proteomes" id="UP000191055"/>
    </source>
</evidence>
<protein>
    <submittedName>
        <fullName evidence="1">Phosphate-selective porin OprO and OprP</fullName>
    </submittedName>
</protein>
<dbReference type="EMBL" id="FUYV01000001">
    <property type="protein sequence ID" value="SKB28543.1"/>
    <property type="molecule type" value="Genomic_DNA"/>
</dbReference>
<proteinExistence type="predicted"/>
<dbReference type="SUPFAM" id="SSF56935">
    <property type="entry name" value="Porins"/>
    <property type="match status" value="1"/>
</dbReference>
<keyword evidence="2" id="KW-1185">Reference proteome</keyword>
<evidence type="ECO:0000313" key="1">
    <source>
        <dbReference type="EMBL" id="SKB28543.1"/>
    </source>
</evidence>
<dbReference type="InterPro" id="IPR010870">
    <property type="entry name" value="Porin_O/P"/>
</dbReference>